<evidence type="ECO:0000256" key="7">
    <source>
        <dbReference type="SAM" id="MobiDB-lite"/>
    </source>
</evidence>
<dbReference type="OrthoDB" id="6159439at2759"/>
<evidence type="ECO:0000313" key="9">
    <source>
        <dbReference type="EnsemblMetazoa" id="XP_022663452"/>
    </source>
</evidence>
<dbReference type="KEGG" id="vde:111251278"/>
<comment type="subcellular location">
    <subcellularLocation>
        <location evidence="1 5 6">Nucleus</location>
    </subcellularLocation>
</comment>
<evidence type="ECO:0000256" key="3">
    <source>
        <dbReference type="ARBA" id="ARBA00023155"/>
    </source>
</evidence>
<evidence type="ECO:0000256" key="2">
    <source>
        <dbReference type="ARBA" id="ARBA00023125"/>
    </source>
</evidence>
<evidence type="ECO:0000256" key="1">
    <source>
        <dbReference type="ARBA" id="ARBA00004123"/>
    </source>
</evidence>
<feature type="DNA-binding region" description="Homeobox" evidence="5">
    <location>
        <begin position="165"/>
        <end position="224"/>
    </location>
</feature>
<dbReference type="InterPro" id="IPR020479">
    <property type="entry name" value="HD_metazoa"/>
</dbReference>
<dbReference type="InterPro" id="IPR017970">
    <property type="entry name" value="Homeobox_CS"/>
</dbReference>
<evidence type="ECO:0000256" key="5">
    <source>
        <dbReference type="PROSITE-ProRule" id="PRU00108"/>
    </source>
</evidence>
<dbReference type="GO" id="GO:0005634">
    <property type="term" value="C:nucleus"/>
    <property type="evidence" value="ECO:0007669"/>
    <property type="project" value="UniProtKB-SubCell"/>
</dbReference>
<feature type="region of interest" description="Disordered" evidence="7">
    <location>
        <begin position="258"/>
        <end position="277"/>
    </location>
</feature>
<feature type="compositionally biased region" description="Low complexity" evidence="7">
    <location>
        <begin position="129"/>
        <end position="145"/>
    </location>
</feature>
<accession>A0A7M7KGY0</accession>
<name>A0A7M7KGY0_VARDE</name>
<dbReference type="AlphaFoldDB" id="A0A7M7KGY0"/>
<dbReference type="SMART" id="SM00389">
    <property type="entry name" value="HOX"/>
    <property type="match status" value="1"/>
</dbReference>
<dbReference type="Pfam" id="PF00046">
    <property type="entry name" value="Homeodomain"/>
    <property type="match status" value="1"/>
</dbReference>
<dbReference type="EnsemblMetazoa" id="XM_022807717">
    <property type="protein sequence ID" value="XP_022663452"/>
    <property type="gene ID" value="LOC111251278"/>
</dbReference>
<sequence length="295" mass="32409">MEVRDLRIQETTPESLPSVPTANTLFSIASLISSSHRSPFSSRPPGHHHHHNHHGIEFPFPHIDVRAYYETLQRNVALSGGLNVNLSVTGAVSGVAVGGDRVLDLSTSSTHILPDIDRSSRDDDIISRGDISGLCNSPPSSPNSSIDDKRVPSLHGEDFFDEGANRRRRTAFTSEQLLELEKEFHSKKYLSLSERSQIAHQLKLSEVQVKIWFQNRRAKWKRVKAGLSAGSRSGGPDGHSRIVVPIPVHVNRVGIRSQHSARGLHEPVGIPPMSSGKATILTSESTAFRPISSKE</sequence>
<keyword evidence="3 5" id="KW-0371">Homeobox</keyword>
<dbReference type="Proteomes" id="UP000594260">
    <property type="component" value="Unplaced"/>
</dbReference>
<dbReference type="InParanoid" id="A0A7M7KGY0"/>
<feature type="region of interest" description="Disordered" evidence="7">
    <location>
        <begin position="129"/>
        <end position="152"/>
    </location>
</feature>
<dbReference type="GO" id="GO:0051960">
    <property type="term" value="P:regulation of nervous system development"/>
    <property type="evidence" value="ECO:0007669"/>
    <property type="project" value="TreeGrafter"/>
</dbReference>
<proteinExistence type="predicted"/>
<dbReference type="PROSITE" id="PS50071">
    <property type="entry name" value="HOMEOBOX_2"/>
    <property type="match status" value="1"/>
</dbReference>
<organism evidence="9 10">
    <name type="scientific">Varroa destructor</name>
    <name type="common">Honeybee mite</name>
    <dbReference type="NCBI Taxonomy" id="109461"/>
    <lineage>
        <taxon>Eukaryota</taxon>
        <taxon>Metazoa</taxon>
        <taxon>Ecdysozoa</taxon>
        <taxon>Arthropoda</taxon>
        <taxon>Chelicerata</taxon>
        <taxon>Arachnida</taxon>
        <taxon>Acari</taxon>
        <taxon>Parasitiformes</taxon>
        <taxon>Mesostigmata</taxon>
        <taxon>Gamasina</taxon>
        <taxon>Dermanyssoidea</taxon>
        <taxon>Varroidae</taxon>
        <taxon>Varroa</taxon>
    </lineage>
</organism>
<keyword evidence="4 5" id="KW-0539">Nucleus</keyword>
<evidence type="ECO:0000313" key="10">
    <source>
        <dbReference type="Proteomes" id="UP000594260"/>
    </source>
</evidence>
<reference evidence="9" key="1">
    <citation type="submission" date="2021-01" db="UniProtKB">
        <authorList>
            <consortium name="EnsemblMetazoa"/>
        </authorList>
    </citation>
    <scope>IDENTIFICATION</scope>
</reference>
<dbReference type="RefSeq" id="XP_022663452.1">
    <property type="nucleotide sequence ID" value="XM_022807717.1"/>
</dbReference>
<dbReference type="GO" id="GO:0000981">
    <property type="term" value="F:DNA-binding transcription factor activity, RNA polymerase II-specific"/>
    <property type="evidence" value="ECO:0007669"/>
    <property type="project" value="InterPro"/>
</dbReference>
<dbReference type="SUPFAM" id="SSF46689">
    <property type="entry name" value="Homeodomain-like"/>
    <property type="match status" value="1"/>
</dbReference>
<dbReference type="CDD" id="cd00086">
    <property type="entry name" value="homeodomain"/>
    <property type="match status" value="1"/>
</dbReference>
<protein>
    <recommendedName>
        <fullName evidence="8">Homeobox domain-containing protein</fullName>
    </recommendedName>
</protein>
<dbReference type="Gene3D" id="1.10.10.60">
    <property type="entry name" value="Homeodomain-like"/>
    <property type="match status" value="1"/>
</dbReference>
<evidence type="ECO:0000256" key="6">
    <source>
        <dbReference type="RuleBase" id="RU000682"/>
    </source>
</evidence>
<keyword evidence="2 5" id="KW-0238">DNA-binding</keyword>
<dbReference type="PRINTS" id="PR00024">
    <property type="entry name" value="HOMEOBOX"/>
</dbReference>
<evidence type="ECO:0000259" key="8">
    <source>
        <dbReference type="PROSITE" id="PS50071"/>
    </source>
</evidence>
<dbReference type="PROSITE" id="PS00027">
    <property type="entry name" value="HOMEOBOX_1"/>
    <property type="match status" value="1"/>
</dbReference>
<dbReference type="GO" id="GO:0000977">
    <property type="term" value="F:RNA polymerase II transcription regulatory region sequence-specific DNA binding"/>
    <property type="evidence" value="ECO:0007669"/>
    <property type="project" value="TreeGrafter"/>
</dbReference>
<dbReference type="InterPro" id="IPR042982">
    <property type="entry name" value="GBX-1/2"/>
</dbReference>
<dbReference type="PANTHER" id="PTHR24334">
    <property type="entry name" value="HOMEOBOX PROTEIN GBX"/>
    <property type="match status" value="1"/>
</dbReference>
<dbReference type="GeneID" id="111251278"/>
<dbReference type="PANTHER" id="PTHR24334:SF0">
    <property type="entry name" value="HOMEOBOX PROTEIN UNPLUGGED"/>
    <property type="match status" value="1"/>
</dbReference>
<evidence type="ECO:0000256" key="4">
    <source>
        <dbReference type="ARBA" id="ARBA00023242"/>
    </source>
</evidence>
<keyword evidence="10" id="KW-1185">Reference proteome</keyword>
<feature type="domain" description="Homeobox" evidence="8">
    <location>
        <begin position="163"/>
        <end position="223"/>
    </location>
</feature>
<dbReference type="InterPro" id="IPR009057">
    <property type="entry name" value="Homeodomain-like_sf"/>
</dbReference>
<dbReference type="InterPro" id="IPR001356">
    <property type="entry name" value="HD"/>
</dbReference>